<reference evidence="1 2" key="1">
    <citation type="submission" date="2020-04" db="EMBL/GenBank/DDBJ databases">
        <title>Molecular characterization of pseudomonads from Agaricus bisporus reveal novel blotch 2 pathogens in Western Europe.</title>
        <authorList>
            <person name="Taparia T."/>
            <person name="Krijger M."/>
            <person name="Haynes E."/>
            <person name="Elpinstone J.G."/>
            <person name="Noble R."/>
            <person name="Van Der Wolf J."/>
        </authorList>
    </citation>
    <scope>NUCLEOTIDE SEQUENCE [LARGE SCALE GENOMIC DNA]</scope>
    <source>
        <strain evidence="1 2">IPO3737</strain>
    </source>
</reference>
<sequence>MCTKKSSLILDRKKYTRSIPKEASKPDVELAFPDGLLPISALNEPLAVTFELWADASKDHQYRLLWEGEPFDEYVDVTDDDLANPNRHLKLYVPQEFLVEKNDPENPTDKKYKLSYVIYDKVSMEPTPSFEYLLEIDTTRPGLPSHGPIAFPVQVDDGLTSAELTAMGDKLDVIVSSYSTMAVGDIIQTYWGDIEGPAEVVQKEDMKPREVPISFSREFLEGVESEVGSAESPVTYIITDRSGNVSPRSLARQIKLLLADIPNDLPLPIVEQASPEQGGLIDYDDAQSGVTVDIPNYPGAAPGNRITVYWGDTNPLPEIPVQEGDEDKDPILSPVLQFDIINQFPEATVNVKYEVRHNGQLIGTSQSLPVTVYLTLPVPEERLQPLTIQGTSGNPNGQDNLIDPDDYELDARAIFRWTNGLRVNDYLNLHWGQQSQEQWYQITQADFNAGSDLDIPVENSIIKTQGTGAAIPVYYTVTRDTNPNPAMSPTQSVIVRSKMEQPGGEMGLQEPVFTRLSDTGHIIPGLNPEYTPVLIRPYENIRLYHDITLTFEGFDEAGAPIEEARYEKTETINPTNIGTGLTFQVPRANLMSICVGRAQITYRVEPRPEHNQEPANSLMGSAPVKMSRPVVGCDYPW</sequence>
<comment type="caution">
    <text evidence="1">The sequence shown here is derived from an EMBL/GenBank/DDBJ whole genome shotgun (WGS) entry which is preliminary data.</text>
</comment>
<dbReference type="AlphaFoldDB" id="A0A7Y7Y8R7"/>
<dbReference type="Proteomes" id="UP000520592">
    <property type="component" value="Unassembled WGS sequence"/>
</dbReference>
<proteinExistence type="predicted"/>
<evidence type="ECO:0000313" key="2">
    <source>
        <dbReference type="Proteomes" id="UP000520592"/>
    </source>
</evidence>
<evidence type="ECO:0000313" key="1">
    <source>
        <dbReference type="EMBL" id="NWC31823.1"/>
    </source>
</evidence>
<dbReference type="EMBL" id="JACAQD010000006">
    <property type="protein sequence ID" value="NWC31823.1"/>
    <property type="molecule type" value="Genomic_DNA"/>
</dbReference>
<organism evidence="1 2">
    <name type="scientific">Pseudomonas gingeri</name>
    <dbReference type="NCBI Taxonomy" id="117681"/>
    <lineage>
        <taxon>Bacteria</taxon>
        <taxon>Pseudomonadati</taxon>
        <taxon>Pseudomonadota</taxon>
        <taxon>Gammaproteobacteria</taxon>
        <taxon>Pseudomonadales</taxon>
        <taxon>Pseudomonadaceae</taxon>
        <taxon>Pseudomonas</taxon>
    </lineage>
</organism>
<protein>
    <submittedName>
        <fullName evidence="1">Uncharacterized protein</fullName>
    </submittedName>
</protein>
<gene>
    <name evidence="1" type="ORF">HX876_05450</name>
</gene>
<dbReference type="RefSeq" id="WP_177057363.1">
    <property type="nucleotide sequence ID" value="NZ_JACAPS010000013.1"/>
</dbReference>
<name>A0A7Y7Y8R7_9PSED</name>
<accession>A0A7Y7Y8R7</accession>